<sequence>MSVFFSLIVFGFHSYSHFYLDCWQPIPLELLFITHNDDGTNATARPNGRQGKVLTKRSSFNTSASPYPPAIPAKADNSGKGGFSITFVHLGRKYYQMTLWASTHDSQRKWIENISKQQEVMRARSSFFDMETLNEGFFINSINCAAPFNAGQKVVYGTDDGVYLSSLRDQNRDLVKVLALNDVAQVDVLDEYGLLIVLSEGQVITFPLDALDPMNPMSGLKRAEHIASDTSFFKAGICIGRMFVCVVKTSPLSSTIKILEPIDQNMRGRDKPTFRKFLQGGNDNDTLRFLKEFYIPVQSSSIHFPKTQLCVACVNGFEIIDPETLDTQSLLDPSDDSLEFVRHRAENVKPKTMAVYQIENEFLLCYDKYAFYINGWSSRKEFMVHWEELRPVLVMRLSIISSAASHQARLALRYPYVLAFAPTFVEIRNVETGSMSQIIQGNNLGAPAGYGVNPHAQPCQQNSYGGRQSMQSPYGPSDMPLYPQPSPIPPHGSGRDEVIMVSDDHVMVLRMASPG</sequence>
<evidence type="ECO:0000256" key="3">
    <source>
        <dbReference type="SAM" id="MobiDB-lite"/>
    </source>
</evidence>
<evidence type="ECO:0000313" key="5">
    <source>
        <dbReference type="EMBL" id="THH21453.1"/>
    </source>
</evidence>
<feature type="region of interest" description="Disordered" evidence="3">
    <location>
        <begin position="451"/>
        <end position="496"/>
    </location>
</feature>
<dbReference type="PROSITE" id="PS50219">
    <property type="entry name" value="CNH"/>
    <property type="match status" value="1"/>
</dbReference>
<protein>
    <recommendedName>
        <fullName evidence="4">CNH domain-containing protein</fullName>
    </recommendedName>
</protein>
<keyword evidence="6" id="KW-1185">Reference proteome</keyword>
<keyword evidence="1" id="KW-0597">Phosphoprotein</keyword>
<dbReference type="EMBL" id="SGPL01000002">
    <property type="protein sequence ID" value="THH21453.1"/>
    <property type="molecule type" value="Genomic_DNA"/>
</dbReference>
<accession>A0A4V6S1L8</accession>
<feature type="compositionally biased region" description="Polar residues" evidence="3">
    <location>
        <begin position="458"/>
        <end position="474"/>
    </location>
</feature>
<dbReference type="OrthoDB" id="2272012at2759"/>
<organism evidence="5 6">
    <name type="scientific">Bondarzewia mesenterica</name>
    <dbReference type="NCBI Taxonomy" id="1095465"/>
    <lineage>
        <taxon>Eukaryota</taxon>
        <taxon>Fungi</taxon>
        <taxon>Dikarya</taxon>
        <taxon>Basidiomycota</taxon>
        <taxon>Agaricomycotina</taxon>
        <taxon>Agaricomycetes</taxon>
        <taxon>Russulales</taxon>
        <taxon>Bondarzewiaceae</taxon>
        <taxon>Bondarzewia</taxon>
    </lineage>
</organism>
<name>A0A4V6S1L8_9AGAM</name>
<dbReference type="Pfam" id="PF00780">
    <property type="entry name" value="CNH"/>
    <property type="match status" value="1"/>
</dbReference>
<dbReference type="PANTHER" id="PTHR46572:SF2">
    <property type="entry name" value="RHO1 GDP-GTP EXCHANGE PROTEIN 1-RELATED"/>
    <property type="match status" value="1"/>
</dbReference>
<keyword evidence="2" id="KW-0344">Guanine-nucleotide releasing factor</keyword>
<evidence type="ECO:0000256" key="1">
    <source>
        <dbReference type="ARBA" id="ARBA00022553"/>
    </source>
</evidence>
<comment type="caution">
    <text evidence="5">The sequence shown here is derived from an EMBL/GenBank/DDBJ whole genome shotgun (WGS) entry which is preliminary data.</text>
</comment>
<dbReference type="GO" id="GO:0005085">
    <property type="term" value="F:guanyl-nucleotide exchange factor activity"/>
    <property type="evidence" value="ECO:0007669"/>
    <property type="project" value="UniProtKB-KW"/>
</dbReference>
<dbReference type="InterPro" id="IPR011993">
    <property type="entry name" value="PH-like_dom_sf"/>
</dbReference>
<dbReference type="Pfam" id="PF15405">
    <property type="entry name" value="PH_5"/>
    <property type="match status" value="1"/>
</dbReference>
<reference evidence="5 6" key="1">
    <citation type="submission" date="2019-02" db="EMBL/GenBank/DDBJ databases">
        <title>Genome sequencing of the rare red list fungi Bondarzewia mesenterica.</title>
        <authorList>
            <person name="Buettner E."/>
            <person name="Kellner H."/>
        </authorList>
    </citation>
    <scope>NUCLEOTIDE SEQUENCE [LARGE SCALE GENOMIC DNA]</scope>
    <source>
        <strain evidence="5 6">DSM 108281</strain>
    </source>
</reference>
<evidence type="ECO:0000259" key="4">
    <source>
        <dbReference type="PROSITE" id="PS50219"/>
    </source>
</evidence>
<dbReference type="InterPro" id="IPR041675">
    <property type="entry name" value="PH_5"/>
</dbReference>
<feature type="domain" description="CNH" evidence="4">
    <location>
        <begin position="139"/>
        <end position="454"/>
    </location>
</feature>
<dbReference type="Proteomes" id="UP000310158">
    <property type="component" value="Unassembled WGS sequence"/>
</dbReference>
<proteinExistence type="predicted"/>
<evidence type="ECO:0000313" key="6">
    <source>
        <dbReference type="Proteomes" id="UP000310158"/>
    </source>
</evidence>
<dbReference type="AlphaFoldDB" id="A0A4V6S1L8"/>
<dbReference type="Gene3D" id="2.30.29.30">
    <property type="entry name" value="Pleckstrin-homology domain (PH domain)/Phosphotyrosine-binding domain (PTB)"/>
    <property type="match status" value="1"/>
</dbReference>
<dbReference type="InterPro" id="IPR052233">
    <property type="entry name" value="Rho-type_GEFs"/>
</dbReference>
<dbReference type="PANTHER" id="PTHR46572">
    <property type="entry name" value="RHO1 GDP-GTP EXCHANGE PROTEIN 1-RELATED"/>
    <property type="match status" value="1"/>
</dbReference>
<gene>
    <name evidence="5" type="ORF">EW146_g82</name>
</gene>
<evidence type="ECO:0000256" key="2">
    <source>
        <dbReference type="ARBA" id="ARBA00022658"/>
    </source>
</evidence>
<dbReference type="SMART" id="SM00036">
    <property type="entry name" value="CNH"/>
    <property type="match status" value="1"/>
</dbReference>
<dbReference type="InterPro" id="IPR001180">
    <property type="entry name" value="CNH_dom"/>
</dbReference>